<dbReference type="InterPro" id="IPR014776">
    <property type="entry name" value="4pyrrole_Mease_sub2"/>
</dbReference>
<dbReference type="InterPro" id="IPR000878">
    <property type="entry name" value="4pyrrol_Mease"/>
</dbReference>
<comment type="catalytic activity">
    <reaction evidence="6">
        <text>cytidine(1402) in 16S rRNA + S-adenosyl-L-methionine = 2'-O-methylcytidine(1402) in 16S rRNA + S-adenosyl-L-homocysteine + H(+)</text>
        <dbReference type="Rhea" id="RHEA:42924"/>
        <dbReference type="Rhea" id="RHEA-COMP:10285"/>
        <dbReference type="Rhea" id="RHEA-COMP:10286"/>
        <dbReference type="ChEBI" id="CHEBI:15378"/>
        <dbReference type="ChEBI" id="CHEBI:57856"/>
        <dbReference type="ChEBI" id="CHEBI:59789"/>
        <dbReference type="ChEBI" id="CHEBI:74495"/>
        <dbReference type="ChEBI" id="CHEBI:82748"/>
        <dbReference type="EC" id="2.1.1.198"/>
    </reaction>
</comment>
<comment type="subcellular location">
    <subcellularLocation>
        <location evidence="6">Cytoplasm</location>
    </subcellularLocation>
</comment>
<dbReference type="Pfam" id="PF00590">
    <property type="entry name" value="TP_methylase"/>
    <property type="match status" value="1"/>
</dbReference>
<name>A0A7C3UZ21_9BACT</name>
<dbReference type="HAMAP" id="MF_01877">
    <property type="entry name" value="16SrRNA_methyltr_I"/>
    <property type="match status" value="1"/>
</dbReference>
<comment type="function">
    <text evidence="6">Catalyzes the 2'-O-methylation of the ribose of cytidine 1402 (C1402) in 16S rRNA.</text>
</comment>
<comment type="caution">
    <text evidence="8">The sequence shown here is derived from an EMBL/GenBank/DDBJ whole genome shotgun (WGS) entry which is preliminary data.</text>
</comment>
<keyword evidence="3 6" id="KW-0489">Methyltransferase</keyword>
<dbReference type="InterPro" id="IPR008189">
    <property type="entry name" value="rRNA_ssu_MeTfrase_I"/>
</dbReference>
<keyword evidence="1 6" id="KW-0963">Cytoplasm</keyword>
<sequence length="288" mass="31659">MELSAPKIMAVGILYIVATPLGNLEDITLRALRVLKEVDLIAAEDTRRTRKLLSHYGIKTRLLSYHARNQTVRGPELIERLLQGEKIALVSDAGTPGFSDPGTLLVAQAWEAGIKVEAVPGPAAGVAVLSMSGFPGDVAFLGFPPRKAGKRRDFFKGLAREHRVLIFYESPQRLIGTLAEMAEYFADRQVLVVRELTKMFEEAWRGPVAEVAARLAGQEIKGECTLVLSCPEEPRETKVDLAGRLLKAAAETHLTGRRLAELVAAEANLPRRQVYQAYLALKAENRLP</sequence>
<dbReference type="NCBIfam" id="TIGR00096">
    <property type="entry name" value="16S rRNA (cytidine(1402)-2'-O)-methyltransferase"/>
    <property type="match status" value="1"/>
</dbReference>
<evidence type="ECO:0000256" key="3">
    <source>
        <dbReference type="ARBA" id="ARBA00022603"/>
    </source>
</evidence>
<evidence type="ECO:0000256" key="4">
    <source>
        <dbReference type="ARBA" id="ARBA00022679"/>
    </source>
</evidence>
<dbReference type="GO" id="GO:0070677">
    <property type="term" value="F:rRNA (cytosine-2'-O-)-methyltransferase activity"/>
    <property type="evidence" value="ECO:0007669"/>
    <property type="project" value="UniProtKB-UniRule"/>
</dbReference>
<evidence type="ECO:0000256" key="6">
    <source>
        <dbReference type="HAMAP-Rule" id="MF_01877"/>
    </source>
</evidence>
<dbReference type="PANTHER" id="PTHR46111:SF1">
    <property type="entry name" value="RIBOSOMAL RNA SMALL SUBUNIT METHYLTRANSFERASE I"/>
    <property type="match status" value="1"/>
</dbReference>
<dbReference type="FunFam" id="3.30.950.10:FF:000002">
    <property type="entry name" value="Ribosomal RNA small subunit methyltransferase I"/>
    <property type="match status" value="1"/>
</dbReference>
<dbReference type="SUPFAM" id="SSF53790">
    <property type="entry name" value="Tetrapyrrole methylase"/>
    <property type="match status" value="1"/>
</dbReference>
<feature type="domain" description="Tetrapyrrole methylase" evidence="7">
    <location>
        <begin position="14"/>
        <end position="211"/>
    </location>
</feature>
<protein>
    <recommendedName>
        <fullName evidence="6">Ribosomal RNA small subunit methyltransferase I</fullName>
        <ecNumber evidence="6">2.1.1.198</ecNumber>
    </recommendedName>
    <alternativeName>
        <fullName evidence="6">16S rRNA 2'-O-ribose C1402 methyltransferase</fullName>
    </alternativeName>
    <alternativeName>
        <fullName evidence="6">rRNA (cytidine-2'-O-)-methyltransferase RsmI</fullName>
    </alternativeName>
</protein>
<keyword evidence="2 6" id="KW-0698">rRNA processing</keyword>
<dbReference type="EMBL" id="DTMF01000299">
    <property type="protein sequence ID" value="HGF35138.1"/>
    <property type="molecule type" value="Genomic_DNA"/>
</dbReference>
<gene>
    <name evidence="6 8" type="primary">rsmI</name>
    <name evidence="8" type="ORF">ENW96_12300</name>
</gene>
<dbReference type="GO" id="GO:0005737">
    <property type="term" value="C:cytoplasm"/>
    <property type="evidence" value="ECO:0007669"/>
    <property type="project" value="UniProtKB-SubCell"/>
</dbReference>
<organism evidence="8">
    <name type="scientific">Desulfobacca acetoxidans</name>
    <dbReference type="NCBI Taxonomy" id="60893"/>
    <lineage>
        <taxon>Bacteria</taxon>
        <taxon>Pseudomonadati</taxon>
        <taxon>Thermodesulfobacteriota</taxon>
        <taxon>Desulfobaccia</taxon>
        <taxon>Desulfobaccales</taxon>
        <taxon>Desulfobaccaceae</taxon>
        <taxon>Desulfobacca</taxon>
    </lineage>
</organism>
<dbReference type="FunFam" id="3.40.1010.10:FF:000007">
    <property type="entry name" value="Ribosomal RNA small subunit methyltransferase I"/>
    <property type="match status" value="1"/>
</dbReference>
<evidence type="ECO:0000256" key="2">
    <source>
        <dbReference type="ARBA" id="ARBA00022552"/>
    </source>
</evidence>
<accession>A0A7C3UZ21</accession>
<keyword evidence="4 6" id="KW-0808">Transferase</keyword>
<evidence type="ECO:0000256" key="1">
    <source>
        <dbReference type="ARBA" id="ARBA00022490"/>
    </source>
</evidence>
<dbReference type="PIRSF" id="PIRSF005917">
    <property type="entry name" value="MTase_YraL"/>
    <property type="match status" value="1"/>
</dbReference>
<dbReference type="CDD" id="cd11648">
    <property type="entry name" value="RsmI"/>
    <property type="match status" value="1"/>
</dbReference>
<dbReference type="InterPro" id="IPR035996">
    <property type="entry name" value="4pyrrol_Methylase_sf"/>
</dbReference>
<evidence type="ECO:0000313" key="8">
    <source>
        <dbReference type="EMBL" id="HGF35138.1"/>
    </source>
</evidence>
<dbReference type="EC" id="2.1.1.198" evidence="6"/>
<reference evidence="8" key="1">
    <citation type="journal article" date="2020" name="mSystems">
        <title>Genome- and Community-Level Interaction Insights into Carbon Utilization and Element Cycling Functions of Hydrothermarchaeota in Hydrothermal Sediment.</title>
        <authorList>
            <person name="Zhou Z."/>
            <person name="Liu Y."/>
            <person name="Xu W."/>
            <person name="Pan J."/>
            <person name="Luo Z.H."/>
            <person name="Li M."/>
        </authorList>
    </citation>
    <scope>NUCLEOTIDE SEQUENCE [LARGE SCALE GENOMIC DNA]</scope>
    <source>
        <strain evidence="8">SpSt-897</strain>
    </source>
</reference>
<dbReference type="AlphaFoldDB" id="A0A7C3UZ21"/>
<proteinExistence type="inferred from homology"/>
<keyword evidence="5 6" id="KW-0949">S-adenosyl-L-methionine</keyword>
<dbReference type="Gene3D" id="3.30.950.10">
    <property type="entry name" value="Methyltransferase, Cobalt-precorrin-4 Transmethylase, Domain 2"/>
    <property type="match status" value="1"/>
</dbReference>
<comment type="similarity">
    <text evidence="6">Belongs to the methyltransferase superfamily. RsmI family.</text>
</comment>
<dbReference type="InterPro" id="IPR014777">
    <property type="entry name" value="4pyrrole_Mease_sub1"/>
</dbReference>
<evidence type="ECO:0000256" key="5">
    <source>
        <dbReference type="ARBA" id="ARBA00022691"/>
    </source>
</evidence>
<dbReference type="Gene3D" id="3.40.1010.10">
    <property type="entry name" value="Cobalt-precorrin-4 Transmethylase, Domain 1"/>
    <property type="match status" value="1"/>
</dbReference>
<evidence type="ECO:0000259" key="7">
    <source>
        <dbReference type="Pfam" id="PF00590"/>
    </source>
</evidence>
<dbReference type="PANTHER" id="PTHR46111">
    <property type="entry name" value="RIBOSOMAL RNA SMALL SUBUNIT METHYLTRANSFERASE I"/>
    <property type="match status" value="1"/>
</dbReference>